<dbReference type="Proteomes" id="UP000064967">
    <property type="component" value="Chromosome"/>
</dbReference>
<dbReference type="EMBL" id="CP012333">
    <property type="protein sequence ID" value="AKU93964.1"/>
    <property type="molecule type" value="Genomic_DNA"/>
</dbReference>
<evidence type="ECO:0000256" key="1">
    <source>
        <dbReference type="SAM" id="Phobius"/>
    </source>
</evidence>
<dbReference type="AlphaFoldDB" id="A0A0K1PLG9"/>
<keyword evidence="1" id="KW-0472">Membrane</keyword>
<dbReference type="Pfam" id="PF14087">
    <property type="entry name" value="DUF4267"/>
    <property type="match status" value="1"/>
</dbReference>
<dbReference type="InterPro" id="IPR025363">
    <property type="entry name" value="DUF4267"/>
</dbReference>
<reference evidence="2 3" key="1">
    <citation type="submission" date="2015-08" db="EMBL/GenBank/DDBJ databases">
        <authorList>
            <person name="Babu N.S."/>
            <person name="Beckwith C.J."/>
            <person name="Beseler K.G."/>
            <person name="Brison A."/>
            <person name="Carone J.V."/>
            <person name="Caskin T.P."/>
            <person name="Diamond M."/>
            <person name="Durham M.E."/>
            <person name="Foxe J.M."/>
            <person name="Go M."/>
            <person name="Henderson B.A."/>
            <person name="Jones I.B."/>
            <person name="McGettigan J.A."/>
            <person name="Micheletti S.J."/>
            <person name="Nasrallah M.E."/>
            <person name="Ortiz D."/>
            <person name="Piller C.R."/>
            <person name="Privatt S.R."/>
            <person name="Schneider S.L."/>
            <person name="Sharp S."/>
            <person name="Smith T.C."/>
            <person name="Stanton J.D."/>
            <person name="Ullery H.E."/>
            <person name="Wilson R.J."/>
            <person name="Serrano M.G."/>
            <person name="Buck G."/>
            <person name="Lee V."/>
            <person name="Wang Y."/>
            <person name="Carvalho R."/>
            <person name="Voegtly L."/>
            <person name="Shi R."/>
            <person name="Duckworth R."/>
            <person name="Johnson A."/>
            <person name="Loviza R."/>
            <person name="Walstead R."/>
            <person name="Shah Z."/>
            <person name="Kiflezghi M."/>
            <person name="Wade K."/>
            <person name="Ball S.L."/>
            <person name="Bradley K.W."/>
            <person name="Asai D.J."/>
            <person name="Bowman C.A."/>
            <person name="Russell D.A."/>
            <person name="Pope W.H."/>
            <person name="Jacobs-Sera D."/>
            <person name="Hendrix R.W."/>
            <person name="Hatfull G.F."/>
        </authorList>
    </citation>
    <scope>NUCLEOTIDE SEQUENCE [LARGE SCALE GENOMIC DNA]</scope>
    <source>
        <strain evidence="2 3">DSM 27648</strain>
    </source>
</reference>
<proteinExistence type="predicted"/>
<dbReference type="STRING" id="1391654.AKJ09_00628"/>
<organism evidence="2 3">
    <name type="scientific">Labilithrix luteola</name>
    <dbReference type="NCBI Taxonomy" id="1391654"/>
    <lineage>
        <taxon>Bacteria</taxon>
        <taxon>Pseudomonadati</taxon>
        <taxon>Myxococcota</taxon>
        <taxon>Polyangia</taxon>
        <taxon>Polyangiales</taxon>
        <taxon>Labilitrichaceae</taxon>
        <taxon>Labilithrix</taxon>
    </lineage>
</organism>
<keyword evidence="3" id="KW-1185">Reference proteome</keyword>
<protein>
    <submittedName>
        <fullName evidence="2">Putative small membrane hydrophobic protein</fullName>
    </submittedName>
</protein>
<dbReference type="RefSeq" id="WP_146645634.1">
    <property type="nucleotide sequence ID" value="NZ_CP012333.1"/>
</dbReference>
<feature type="transmembrane region" description="Helical" evidence="1">
    <location>
        <begin position="90"/>
        <end position="112"/>
    </location>
</feature>
<dbReference type="OrthoDB" id="119790at2"/>
<keyword evidence="1" id="KW-0812">Transmembrane</keyword>
<sequence length="146" mass="15460">MNKALSLGQVASSRRRTFSKAELVVSLIGGALLMFIGVRFLVIPAVAGEAFGVTIDHASTYGHLKGIRDLFTGVILAVFALLGDRRGTGLVLVLGSMIPVVDGYEVFSVHGLDVAHMSIHWGTALVCTLLGIWLLKTKPSDKANAS</sequence>
<accession>A0A0K1PLG9</accession>
<dbReference type="KEGG" id="llu:AKJ09_00628"/>
<feature type="transmembrane region" description="Helical" evidence="1">
    <location>
        <begin position="21"/>
        <end position="46"/>
    </location>
</feature>
<feature type="transmembrane region" description="Helical" evidence="1">
    <location>
        <begin position="66"/>
        <end position="83"/>
    </location>
</feature>
<keyword evidence="1" id="KW-1133">Transmembrane helix</keyword>
<evidence type="ECO:0000313" key="2">
    <source>
        <dbReference type="EMBL" id="AKU93964.1"/>
    </source>
</evidence>
<name>A0A0K1PLG9_9BACT</name>
<gene>
    <name evidence="2" type="ORF">AKJ09_00628</name>
</gene>
<feature type="transmembrane region" description="Helical" evidence="1">
    <location>
        <begin position="118"/>
        <end position="135"/>
    </location>
</feature>
<evidence type="ECO:0000313" key="3">
    <source>
        <dbReference type="Proteomes" id="UP000064967"/>
    </source>
</evidence>